<evidence type="ECO:0000256" key="1">
    <source>
        <dbReference type="ARBA" id="ARBA00004239"/>
    </source>
</evidence>
<evidence type="ECO:0000256" key="4">
    <source>
        <dbReference type="ARBA" id="ARBA00022801"/>
    </source>
</evidence>
<dbReference type="PROSITE" id="PS00134">
    <property type="entry name" value="TRYPSIN_HIS"/>
    <property type="match status" value="1"/>
</dbReference>
<dbReference type="Gene3D" id="2.40.10.10">
    <property type="entry name" value="Trypsin-like serine proteases"/>
    <property type="match status" value="2"/>
</dbReference>
<dbReference type="FunFam" id="2.40.10.10:FF:000120">
    <property type="entry name" value="Putative serine protease"/>
    <property type="match status" value="1"/>
</dbReference>
<dbReference type="PANTHER" id="PTHR24271:SF80">
    <property type="entry name" value="GRANZYME 3, TANDEM DUPLICATE 1-RELATED"/>
    <property type="match status" value="1"/>
</dbReference>
<dbReference type="PROSITE" id="PS50240">
    <property type="entry name" value="TRYPSIN_DOM"/>
    <property type="match status" value="2"/>
</dbReference>
<comment type="subcellular location">
    <subcellularLocation>
        <location evidence="1">Secreted</location>
        <location evidence="1">Extracellular space</location>
    </subcellularLocation>
</comment>
<evidence type="ECO:0000256" key="10">
    <source>
        <dbReference type="RuleBase" id="RU363034"/>
    </source>
</evidence>
<keyword evidence="14" id="KW-1185">Reference proteome</keyword>
<dbReference type="InterPro" id="IPR001254">
    <property type="entry name" value="Trypsin_dom"/>
</dbReference>
<dbReference type="PANTHER" id="PTHR24271">
    <property type="entry name" value="KALLIKREIN-RELATED"/>
    <property type="match status" value="1"/>
</dbReference>
<dbReference type="AlphaFoldDB" id="A0A8T2PA41"/>
<evidence type="ECO:0000313" key="14">
    <source>
        <dbReference type="Proteomes" id="UP000824540"/>
    </source>
</evidence>
<dbReference type="InterPro" id="IPR018114">
    <property type="entry name" value="TRYPSIN_HIS"/>
</dbReference>
<keyword evidence="5 10" id="KW-0720">Serine protease</keyword>
<keyword evidence="6" id="KW-0865">Zymogen</keyword>
<feature type="signal peptide" evidence="11">
    <location>
        <begin position="1"/>
        <end position="23"/>
    </location>
</feature>
<dbReference type="InterPro" id="IPR009003">
    <property type="entry name" value="Peptidase_S1_PA"/>
</dbReference>
<dbReference type="SUPFAM" id="SSF50494">
    <property type="entry name" value="Trypsin-like serine proteases"/>
    <property type="match status" value="2"/>
</dbReference>
<evidence type="ECO:0000256" key="2">
    <source>
        <dbReference type="ARBA" id="ARBA00022670"/>
    </source>
</evidence>
<protein>
    <recommendedName>
        <fullName evidence="9">trypsin</fullName>
        <ecNumber evidence="9">3.4.21.4</ecNumber>
    </recommendedName>
</protein>
<dbReference type="OrthoDB" id="5565075at2759"/>
<evidence type="ECO:0000256" key="11">
    <source>
        <dbReference type="SAM" id="SignalP"/>
    </source>
</evidence>
<keyword evidence="3 11" id="KW-0732">Signal</keyword>
<comment type="catalytic activity">
    <reaction evidence="8">
        <text>Preferential cleavage: Arg-|-Xaa, Lys-|-Xaa.</text>
        <dbReference type="EC" id="3.4.21.4"/>
    </reaction>
</comment>
<dbReference type="Proteomes" id="UP000824540">
    <property type="component" value="Unassembled WGS sequence"/>
</dbReference>
<evidence type="ECO:0000256" key="7">
    <source>
        <dbReference type="ARBA" id="ARBA00023157"/>
    </source>
</evidence>
<dbReference type="CDD" id="cd00190">
    <property type="entry name" value="Tryp_SPc"/>
    <property type="match status" value="2"/>
</dbReference>
<dbReference type="GO" id="GO:0006508">
    <property type="term" value="P:proteolysis"/>
    <property type="evidence" value="ECO:0007669"/>
    <property type="project" value="UniProtKB-KW"/>
</dbReference>
<dbReference type="InterPro" id="IPR001314">
    <property type="entry name" value="Peptidase_S1A"/>
</dbReference>
<evidence type="ECO:0000256" key="3">
    <source>
        <dbReference type="ARBA" id="ARBA00022729"/>
    </source>
</evidence>
<dbReference type="PRINTS" id="PR00722">
    <property type="entry name" value="CHYMOTRYPSIN"/>
</dbReference>
<comment type="caution">
    <text evidence="13">The sequence shown here is derived from an EMBL/GenBank/DDBJ whole genome shotgun (WGS) entry which is preliminary data.</text>
</comment>
<evidence type="ECO:0000256" key="8">
    <source>
        <dbReference type="ARBA" id="ARBA00036320"/>
    </source>
</evidence>
<dbReference type="PROSITE" id="PS00135">
    <property type="entry name" value="TRYPSIN_SER"/>
    <property type="match status" value="1"/>
</dbReference>
<accession>A0A8T2PA41</accession>
<keyword evidence="4 10" id="KW-0378">Hydrolase</keyword>
<evidence type="ECO:0000313" key="13">
    <source>
        <dbReference type="EMBL" id="KAG9348820.1"/>
    </source>
</evidence>
<dbReference type="InterPro" id="IPR043504">
    <property type="entry name" value="Peptidase_S1_PA_chymotrypsin"/>
</dbReference>
<gene>
    <name evidence="13" type="ORF">JZ751_029137</name>
</gene>
<dbReference type="EMBL" id="JAFBMS010000010">
    <property type="protein sequence ID" value="KAG9348820.1"/>
    <property type="molecule type" value="Genomic_DNA"/>
</dbReference>
<name>A0A8T2PA41_9TELE</name>
<feature type="domain" description="Peptidase S1" evidence="12">
    <location>
        <begin position="28"/>
        <end position="256"/>
    </location>
</feature>
<keyword evidence="7" id="KW-1015">Disulfide bond</keyword>
<keyword evidence="2 10" id="KW-0645">Protease</keyword>
<evidence type="ECO:0000256" key="6">
    <source>
        <dbReference type="ARBA" id="ARBA00023145"/>
    </source>
</evidence>
<proteinExistence type="predicted"/>
<organism evidence="13 14">
    <name type="scientific">Albula glossodonta</name>
    <name type="common">roundjaw bonefish</name>
    <dbReference type="NCBI Taxonomy" id="121402"/>
    <lineage>
        <taxon>Eukaryota</taxon>
        <taxon>Metazoa</taxon>
        <taxon>Chordata</taxon>
        <taxon>Craniata</taxon>
        <taxon>Vertebrata</taxon>
        <taxon>Euteleostomi</taxon>
        <taxon>Actinopterygii</taxon>
        <taxon>Neopterygii</taxon>
        <taxon>Teleostei</taxon>
        <taxon>Albuliformes</taxon>
        <taxon>Albulidae</taxon>
        <taxon>Albula</taxon>
    </lineage>
</organism>
<dbReference type="EC" id="3.4.21.4" evidence="9"/>
<evidence type="ECO:0000256" key="9">
    <source>
        <dbReference type="ARBA" id="ARBA00038868"/>
    </source>
</evidence>
<feature type="chain" id="PRO_5035725273" description="trypsin" evidence="11">
    <location>
        <begin position="24"/>
        <end position="509"/>
    </location>
</feature>
<sequence>MSILTMYLSLFCVLLQLLKSTGADDSWIRGGRDAKPHSRPYMASVQSWKHHVCGGLLIQKDFVLTSGHCRKYRPLQVLLGAHNISKEERTQQRIDVQHYYRHPFHQKSDQLDYDIMLLKLKANATLNKNVKVISLPGKHDIISENSKCSVAGWGLTKTGGTPGGVLQEIDMKIQKNTECKRKWGKYYFSKQMICTHPDNKKGFCQGDSGGPIVCDSLPQGIVAYNGEKYLQCEEVYYPNVYMKIQPFRSWIHDWLLRLNMVVKYLLLLPLLLCLSPAGATESSIIGGKKAKAHSRPYMVSLQIDGAHVCGGSLIREDFVLTAAHCYNSRPVTAVLGAANIKMPEKKFQQRIPVKKSYRHPINAKSKHDFDIMLLKLQRNATLNKNVKVIQLPKKGETVPDNTKCLMSGWGRKMPDGPAQDFLQDVTLNVQSSKECKKIWQKHFVPNRMMCTYSDGKKGICEGDSGGPLICNHKPHGIASFTATPCNQAYPNVYMKVSHFIPWIKEKMNE</sequence>
<dbReference type="GO" id="GO:0004252">
    <property type="term" value="F:serine-type endopeptidase activity"/>
    <property type="evidence" value="ECO:0007669"/>
    <property type="project" value="UniProtKB-EC"/>
</dbReference>
<dbReference type="GO" id="GO:0005576">
    <property type="term" value="C:extracellular region"/>
    <property type="evidence" value="ECO:0007669"/>
    <property type="project" value="UniProtKB-SubCell"/>
</dbReference>
<evidence type="ECO:0000259" key="12">
    <source>
        <dbReference type="PROSITE" id="PS50240"/>
    </source>
</evidence>
<reference evidence="13" key="1">
    <citation type="thesis" date="2021" institute="BYU ScholarsArchive" country="Provo, UT, USA">
        <title>Applications of and Algorithms for Genome Assembly and Genomic Analyses with an Emphasis on Marine Teleosts.</title>
        <authorList>
            <person name="Pickett B.D."/>
        </authorList>
    </citation>
    <scope>NUCLEOTIDE SEQUENCE</scope>
    <source>
        <strain evidence="13">HI-2016</strain>
    </source>
</reference>
<evidence type="ECO:0000256" key="5">
    <source>
        <dbReference type="ARBA" id="ARBA00022825"/>
    </source>
</evidence>
<dbReference type="SMART" id="SM00020">
    <property type="entry name" value="Tryp_SPc"/>
    <property type="match status" value="2"/>
</dbReference>
<dbReference type="InterPro" id="IPR033116">
    <property type="entry name" value="TRYPSIN_SER"/>
</dbReference>
<dbReference type="FunFam" id="2.40.10.10:FF:000005">
    <property type="entry name" value="Serine protease 37"/>
    <property type="match status" value="1"/>
</dbReference>
<dbReference type="Pfam" id="PF00089">
    <property type="entry name" value="Trypsin"/>
    <property type="match status" value="2"/>
</dbReference>
<feature type="domain" description="Peptidase S1" evidence="12">
    <location>
        <begin position="284"/>
        <end position="508"/>
    </location>
</feature>